<accession>A0ABP0PUD1</accession>
<dbReference type="InterPro" id="IPR007788">
    <property type="entry name" value="QCT"/>
</dbReference>
<comment type="caution">
    <text evidence="1">The sequence shown here is derived from an EMBL/GenBank/DDBJ whole genome shotgun (WGS) entry which is preliminary data.</text>
</comment>
<organism evidence="1 2">
    <name type="scientific">Durusdinium trenchii</name>
    <dbReference type="NCBI Taxonomy" id="1381693"/>
    <lineage>
        <taxon>Eukaryota</taxon>
        <taxon>Sar</taxon>
        <taxon>Alveolata</taxon>
        <taxon>Dinophyceae</taxon>
        <taxon>Suessiales</taxon>
        <taxon>Symbiodiniaceae</taxon>
        <taxon>Durusdinium</taxon>
    </lineage>
</organism>
<protein>
    <submittedName>
        <fullName evidence="1">Uncharacterized protein</fullName>
    </submittedName>
</protein>
<gene>
    <name evidence="1" type="ORF">CCMP2556_LOCUS38598</name>
</gene>
<reference evidence="1 2" key="1">
    <citation type="submission" date="2024-02" db="EMBL/GenBank/DDBJ databases">
        <authorList>
            <person name="Chen Y."/>
            <person name="Shah S."/>
            <person name="Dougan E. K."/>
            <person name="Thang M."/>
            <person name="Chan C."/>
        </authorList>
    </citation>
    <scope>NUCLEOTIDE SEQUENCE [LARGE SCALE GENOMIC DNA]</scope>
</reference>
<dbReference type="PANTHER" id="PTHR31270">
    <property type="entry name" value="GLUTAMINYL-PEPTIDE CYCLOTRANSFERASE"/>
    <property type="match status" value="1"/>
</dbReference>
<dbReference type="EMBL" id="CAXAMN010023539">
    <property type="protein sequence ID" value="CAK9078320.1"/>
    <property type="molecule type" value="Genomic_DNA"/>
</dbReference>
<name>A0ABP0PUD1_9DINO</name>
<keyword evidence="2" id="KW-1185">Reference proteome</keyword>
<evidence type="ECO:0000313" key="2">
    <source>
        <dbReference type="Proteomes" id="UP001642484"/>
    </source>
</evidence>
<dbReference type="PANTHER" id="PTHR31270:SF1">
    <property type="entry name" value="GLUTAMINYL-PEPTIDE CYCLOTRANSFERASE"/>
    <property type="match status" value="1"/>
</dbReference>
<evidence type="ECO:0000313" key="1">
    <source>
        <dbReference type="EMBL" id="CAK9078320.1"/>
    </source>
</evidence>
<dbReference type="Proteomes" id="UP001642484">
    <property type="component" value="Unassembled WGS sequence"/>
</dbReference>
<sequence>MQRWFIFAAGVAVHAAEPREFRARQLRKLPHEGAPFTQGLELFDDDTLIETSGSYPPGTASFIRLVDLHTGRAKRSDSSGLTNHFAEGVAKVEDGWMVITYDTYKALKFAPDLQLLEKKDYPWEGWGFAHAGDKFFATDGTEKMMRLSSESLALEEAKPVTCMGAKVAGMNELEYVEDFADLGPVLFGNLYRSRWVLGIDPKTYECTCFFSLDGLGDQLGQEKLGFHVANGIAYMPKSKTFMVTGKNWEEMFEILPRPRERSSAGGAALRHWIQSQEQVSLLEMPRSQLPRSPRLLRNPRTSRLDVDEGR</sequence>
<dbReference type="Pfam" id="PF05096">
    <property type="entry name" value="Glu_cyclase_2"/>
    <property type="match status" value="1"/>
</dbReference>
<proteinExistence type="predicted"/>